<accession>A0A6C0BRK9</accession>
<sequence>MEFTENGNKIVDVKKDGSESIEDNKNEKNKKRMERIDNELKYKSIYLNNNYTNATPNTKNSCAMELIDNFLEKEKETNKSQPWNKLNKKNKVEKIIHYCNVFSEENSFSESNNEELQRYLLKALDNKKFTKIKDINYNKEDGVIKDIPGLFFDKKKKIFTIKNQDNRVSTSKNLAPKTKKSKILSKKNKSRENKKD</sequence>
<organism evidence="2">
    <name type="scientific">viral metagenome</name>
    <dbReference type="NCBI Taxonomy" id="1070528"/>
    <lineage>
        <taxon>unclassified sequences</taxon>
        <taxon>metagenomes</taxon>
        <taxon>organismal metagenomes</taxon>
    </lineage>
</organism>
<dbReference type="AlphaFoldDB" id="A0A6C0BRK9"/>
<proteinExistence type="predicted"/>
<evidence type="ECO:0000256" key="1">
    <source>
        <dbReference type="SAM" id="MobiDB-lite"/>
    </source>
</evidence>
<reference evidence="2" key="1">
    <citation type="journal article" date="2020" name="Nature">
        <title>Giant virus diversity and host interactions through global metagenomics.</title>
        <authorList>
            <person name="Schulz F."/>
            <person name="Roux S."/>
            <person name="Paez-Espino D."/>
            <person name="Jungbluth S."/>
            <person name="Walsh D.A."/>
            <person name="Denef V.J."/>
            <person name="McMahon K.D."/>
            <person name="Konstantinidis K.T."/>
            <person name="Eloe-Fadrosh E.A."/>
            <person name="Kyrpides N.C."/>
            <person name="Woyke T."/>
        </authorList>
    </citation>
    <scope>NUCLEOTIDE SEQUENCE</scope>
    <source>
        <strain evidence="2">GVMAG-M-3300018428-16</strain>
    </source>
</reference>
<protein>
    <submittedName>
        <fullName evidence="2">Uncharacterized protein</fullName>
    </submittedName>
</protein>
<name>A0A6C0BRK9_9ZZZZ</name>
<evidence type="ECO:0000313" key="2">
    <source>
        <dbReference type="EMBL" id="QHS95027.1"/>
    </source>
</evidence>
<feature type="compositionally biased region" description="Basic residues" evidence="1">
    <location>
        <begin position="177"/>
        <end position="189"/>
    </location>
</feature>
<dbReference type="EMBL" id="MN739237">
    <property type="protein sequence ID" value="QHS95027.1"/>
    <property type="molecule type" value="Genomic_DNA"/>
</dbReference>
<feature type="compositionally biased region" description="Basic and acidic residues" evidence="1">
    <location>
        <begin position="11"/>
        <end position="27"/>
    </location>
</feature>
<feature type="region of interest" description="Disordered" evidence="1">
    <location>
        <begin position="1"/>
        <end position="35"/>
    </location>
</feature>
<feature type="region of interest" description="Disordered" evidence="1">
    <location>
        <begin position="166"/>
        <end position="196"/>
    </location>
</feature>